<accession>A0A397VRM5</accession>
<evidence type="ECO:0000313" key="2">
    <source>
        <dbReference type="Proteomes" id="UP000266673"/>
    </source>
</evidence>
<dbReference type="EMBL" id="QKWP01000249">
    <property type="protein sequence ID" value="RIB23659.1"/>
    <property type="molecule type" value="Genomic_DNA"/>
</dbReference>
<name>A0A397VRM5_9GLOM</name>
<gene>
    <name evidence="1" type="ORF">C2G38_2170567</name>
</gene>
<keyword evidence="2" id="KW-1185">Reference proteome</keyword>
<protein>
    <submittedName>
        <fullName evidence="1">Uncharacterized protein</fullName>
    </submittedName>
</protein>
<sequence>MTIRTEKEGITLELTHTEQTLDMEIDETPTNIPSKEKSEQNIPQRLYSNAVKKAKSTGSQQTHTRRNKKEEMAWAQQVIEGLIQIETKEFDEELCAQIQILRQKLLPYFYKGQENYASTPEGVRRNI</sequence>
<dbReference type="AlphaFoldDB" id="A0A397VRM5"/>
<reference evidence="1 2" key="1">
    <citation type="submission" date="2018-06" db="EMBL/GenBank/DDBJ databases">
        <title>Comparative genomics reveals the genomic features of Rhizophagus irregularis, R. cerebriforme, R. diaphanum and Gigaspora rosea, and their symbiotic lifestyle signature.</title>
        <authorList>
            <person name="Morin E."/>
            <person name="San Clemente H."/>
            <person name="Chen E.C.H."/>
            <person name="De La Providencia I."/>
            <person name="Hainaut M."/>
            <person name="Kuo A."/>
            <person name="Kohler A."/>
            <person name="Murat C."/>
            <person name="Tang N."/>
            <person name="Roy S."/>
            <person name="Loubradou J."/>
            <person name="Henrissat B."/>
            <person name="Grigoriev I.V."/>
            <person name="Corradi N."/>
            <person name="Roux C."/>
            <person name="Martin F.M."/>
        </authorList>
    </citation>
    <scope>NUCLEOTIDE SEQUENCE [LARGE SCALE GENOMIC DNA]</scope>
    <source>
        <strain evidence="1 2">DAOM 194757</strain>
    </source>
</reference>
<comment type="caution">
    <text evidence="1">The sequence shown here is derived from an EMBL/GenBank/DDBJ whole genome shotgun (WGS) entry which is preliminary data.</text>
</comment>
<organism evidence="1 2">
    <name type="scientific">Gigaspora rosea</name>
    <dbReference type="NCBI Taxonomy" id="44941"/>
    <lineage>
        <taxon>Eukaryota</taxon>
        <taxon>Fungi</taxon>
        <taxon>Fungi incertae sedis</taxon>
        <taxon>Mucoromycota</taxon>
        <taxon>Glomeromycotina</taxon>
        <taxon>Glomeromycetes</taxon>
        <taxon>Diversisporales</taxon>
        <taxon>Gigasporaceae</taxon>
        <taxon>Gigaspora</taxon>
    </lineage>
</organism>
<proteinExistence type="predicted"/>
<dbReference type="Proteomes" id="UP000266673">
    <property type="component" value="Unassembled WGS sequence"/>
</dbReference>
<evidence type="ECO:0000313" key="1">
    <source>
        <dbReference type="EMBL" id="RIB23659.1"/>
    </source>
</evidence>